<sequence length="179" mass="19159">MEEVSGIDAAESVMWTREDWPEGLIISYGTDAIYSTTVDGDGGLLNIQVILSTLFLVGQTRSVKMCSFLIASLKCSIEVMPQRIAQEASDCRAVLLSHDMEAIWPDSDSVAGFLQNPKLDGSYGSLTEPECLFDVLSDPMARKPACAGVLCGLTAIASAGMGRAGTKPWWLCLTCSLAN</sequence>
<name>A0ABP0IRI4_9DINO</name>
<organism evidence="1 2">
    <name type="scientific">Durusdinium trenchii</name>
    <dbReference type="NCBI Taxonomy" id="1381693"/>
    <lineage>
        <taxon>Eukaryota</taxon>
        <taxon>Sar</taxon>
        <taxon>Alveolata</taxon>
        <taxon>Dinophyceae</taxon>
        <taxon>Suessiales</taxon>
        <taxon>Symbiodiniaceae</taxon>
        <taxon>Durusdinium</taxon>
    </lineage>
</organism>
<dbReference type="EMBL" id="CAXAMM010004880">
    <property type="protein sequence ID" value="CAK9005205.1"/>
    <property type="molecule type" value="Genomic_DNA"/>
</dbReference>
<protein>
    <submittedName>
        <fullName evidence="1">Uncharacterized protein</fullName>
    </submittedName>
</protein>
<reference evidence="1 2" key="1">
    <citation type="submission" date="2024-02" db="EMBL/GenBank/DDBJ databases">
        <authorList>
            <person name="Chen Y."/>
            <person name="Shah S."/>
            <person name="Dougan E. K."/>
            <person name="Thang M."/>
            <person name="Chan C."/>
        </authorList>
    </citation>
    <scope>NUCLEOTIDE SEQUENCE [LARGE SCALE GENOMIC DNA]</scope>
</reference>
<evidence type="ECO:0000313" key="2">
    <source>
        <dbReference type="Proteomes" id="UP001642464"/>
    </source>
</evidence>
<evidence type="ECO:0000313" key="1">
    <source>
        <dbReference type="EMBL" id="CAK9005205.1"/>
    </source>
</evidence>
<keyword evidence="2" id="KW-1185">Reference proteome</keyword>
<dbReference type="Proteomes" id="UP001642464">
    <property type="component" value="Unassembled WGS sequence"/>
</dbReference>
<proteinExistence type="predicted"/>
<feature type="non-terminal residue" evidence="1">
    <location>
        <position position="179"/>
    </location>
</feature>
<gene>
    <name evidence="1" type="ORF">SCF082_LOCUS8497</name>
</gene>
<comment type="caution">
    <text evidence="1">The sequence shown here is derived from an EMBL/GenBank/DDBJ whole genome shotgun (WGS) entry which is preliminary data.</text>
</comment>
<accession>A0ABP0IRI4</accession>